<reference evidence="2 3" key="1">
    <citation type="submission" date="2024-01" db="EMBL/GenBank/DDBJ databases">
        <title>The genomes of 5 underutilized Papilionoideae crops provide insights into root nodulation and disease resistanc.</title>
        <authorList>
            <person name="Jiang F."/>
        </authorList>
    </citation>
    <scope>NUCLEOTIDE SEQUENCE [LARGE SCALE GENOMIC DNA]</scope>
    <source>
        <strain evidence="2">LVBAO_FW01</strain>
        <tissue evidence="2">Leaves</tissue>
    </source>
</reference>
<organism evidence="2 3">
    <name type="scientific">Canavalia gladiata</name>
    <name type="common">Sword bean</name>
    <name type="synonym">Dolichos gladiatus</name>
    <dbReference type="NCBI Taxonomy" id="3824"/>
    <lineage>
        <taxon>Eukaryota</taxon>
        <taxon>Viridiplantae</taxon>
        <taxon>Streptophyta</taxon>
        <taxon>Embryophyta</taxon>
        <taxon>Tracheophyta</taxon>
        <taxon>Spermatophyta</taxon>
        <taxon>Magnoliopsida</taxon>
        <taxon>eudicotyledons</taxon>
        <taxon>Gunneridae</taxon>
        <taxon>Pentapetalae</taxon>
        <taxon>rosids</taxon>
        <taxon>fabids</taxon>
        <taxon>Fabales</taxon>
        <taxon>Fabaceae</taxon>
        <taxon>Papilionoideae</taxon>
        <taxon>50 kb inversion clade</taxon>
        <taxon>NPAAA clade</taxon>
        <taxon>indigoferoid/millettioid clade</taxon>
        <taxon>Phaseoleae</taxon>
        <taxon>Canavalia</taxon>
    </lineage>
</organism>
<proteinExistence type="predicted"/>
<feature type="compositionally biased region" description="Basic and acidic residues" evidence="1">
    <location>
        <begin position="10"/>
        <end position="25"/>
    </location>
</feature>
<feature type="region of interest" description="Disordered" evidence="1">
    <location>
        <begin position="1"/>
        <end position="25"/>
    </location>
</feature>
<evidence type="ECO:0000313" key="2">
    <source>
        <dbReference type="EMBL" id="KAK7350206.1"/>
    </source>
</evidence>
<dbReference type="Proteomes" id="UP001367508">
    <property type="component" value="Unassembled WGS sequence"/>
</dbReference>
<name>A0AAN9M985_CANGL</name>
<evidence type="ECO:0000313" key="3">
    <source>
        <dbReference type="Proteomes" id="UP001367508"/>
    </source>
</evidence>
<dbReference type="AlphaFoldDB" id="A0AAN9M985"/>
<accession>A0AAN9M985</accession>
<dbReference type="EMBL" id="JAYMYQ010000002">
    <property type="protein sequence ID" value="KAK7350206.1"/>
    <property type="molecule type" value="Genomic_DNA"/>
</dbReference>
<comment type="caution">
    <text evidence="2">The sequence shown here is derived from an EMBL/GenBank/DDBJ whole genome shotgun (WGS) entry which is preliminary data.</text>
</comment>
<protein>
    <submittedName>
        <fullName evidence="2">Uncharacterized protein</fullName>
    </submittedName>
</protein>
<keyword evidence="3" id="KW-1185">Reference proteome</keyword>
<sequence>MGKVQGHNRNLRDWGDKSTNKEKYEGANPQISEIGGTTFELSILDWIHDNFAAPSPTGADPRWLSQADLPCSGLLRRSTRRGVAIRQSSVSVEGPVDLRPAGSGLRGCLARRPPCERPPSATHGLSPVLVLPCLCSRTCDHQLLRRRGESTATFSGTASGR</sequence>
<gene>
    <name evidence="2" type="ORF">VNO77_08464</name>
</gene>
<evidence type="ECO:0000256" key="1">
    <source>
        <dbReference type="SAM" id="MobiDB-lite"/>
    </source>
</evidence>